<organism evidence="2 3">
    <name type="scientific">Hymenobacter ginsengisoli</name>
    <dbReference type="NCBI Taxonomy" id="1051626"/>
    <lineage>
        <taxon>Bacteria</taxon>
        <taxon>Pseudomonadati</taxon>
        <taxon>Bacteroidota</taxon>
        <taxon>Cytophagia</taxon>
        <taxon>Cytophagales</taxon>
        <taxon>Hymenobacteraceae</taxon>
        <taxon>Hymenobacter</taxon>
    </lineage>
</organism>
<protein>
    <submittedName>
        <fullName evidence="2">Uncharacterized protein</fullName>
    </submittedName>
</protein>
<reference evidence="3" key="1">
    <citation type="journal article" date="2019" name="Int. J. Syst. Evol. Microbiol.">
        <title>The Global Catalogue of Microorganisms (GCM) 10K type strain sequencing project: providing services to taxonomists for standard genome sequencing and annotation.</title>
        <authorList>
            <consortium name="The Broad Institute Genomics Platform"/>
            <consortium name="The Broad Institute Genome Sequencing Center for Infectious Disease"/>
            <person name="Wu L."/>
            <person name="Ma J."/>
        </authorList>
    </citation>
    <scope>NUCLEOTIDE SEQUENCE [LARGE SCALE GENOMIC DNA]</scope>
    <source>
        <strain evidence="3">JCM 17841</strain>
    </source>
</reference>
<keyword evidence="1" id="KW-0732">Signal</keyword>
<feature type="chain" id="PRO_5047477641" evidence="1">
    <location>
        <begin position="28"/>
        <end position="164"/>
    </location>
</feature>
<feature type="signal peptide" evidence="1">
    <location>
        <begin position="1"/>
        <end position="27"/>
    </location>
</feature>
<evidence type="ECO:0000256" key="1">
    <source>
        <dbReference type="SAM" id="SignalP"/>
    </source>
</evidence>
<accession>A0ABP8Q5W5</accession>
<dbReference type="EMBL" id="BAABGQ010000005">
    <property type="protein sequence ID" value="GAA4498277.1"/>
    <property type="molecule type" value="Genomic_DNA"/>
</dbReference>
<evidence type="ECO:0000313" key="3">
    <source>
        <dbReference type="Proteomes" id="UP001501243"/>
    </source>
</evidence>
<comment type="caution">
    <text evidence="2">The sequence shown here is derived from an EMBL/GenBank/DDBJ whole genome shotgun (WGS) entry which is preliminary data.</text>
</comment>
<keyword evidence="3" id="KW-1185">Reference proteome</keyword>
<gene>
    <name evidence="2" type="ORF">GCM10023172_14920</name>
</gene>
<name>A0ABP8Q5W5_9BACT</name>
<sequence length="164" mass="17435">MQLALSLRTLSWALLASCWLGASCSGAHEPTQATKTAVHADIAATANVPALVGLTIDDLHMRLGSRQPLPAGFLTPAAQGVPEAASQLVNRDSLASFQAGGLTLLANYNAQTRRVHELVVLGHYEDSLMAKATLRTSASHYLVLPLFANDRPNYLLGLRVVPVN</sequence>
<evidence type="ECO:0000313" key="2">
    <source>
        <dbReference type="EMBL" id="GAA4498277.1"/>
    </source>
</evidence>
<dbReference type="RefSeq" id="WP_208130814.1">
    <property type="nucleotide sequence ID" value="NZ_BAABGQ010000005.1"/>
</dbReference>
<dbReference type="Proteomes" id="UP001501243">
    <property type="component" value="Unassembled WGS sequence"/>
</dbReference>
<proteinExistence type="predicted"/>